<reference evidence="2" key="1">
    <citation type="journal article" date="2020" name="Nature">
        <title>Giant virus diversity and host interactions through global metagenomics.</title>
        <authorList>
            <person name="Schulz F."/>
            <person name="Roux S."/>
            <person name="Paez-Espino D."/>
            <person name="Jungbluth S."/>
            <person name="Walsh D.A."/>
            <person name="Denef V.J."/>
            <person name="McMahon K.D."/>
            <person name="Konstantinidis K.T."/>
            <person name="Eloe-Fadrosh E.A."/>
            <person name="Kyrpides N.C."/>
            <person name="Woyke T."/>
        </authorList>
    </citation>
    <scope>NUCLEOTIDE SEQUENCE</scope>
    <source>
        <strain evidence="2">GVMAG-S-1039698-54</strain>
    </source>
</reference>
<dbReference type="InterPro" id="IPR009071">
    <property type="entry name" value="HMG_box_dom"/>
</dbReference>
<dbReference type="InterPro" id="IPR036910">
    <property type="entry name" value="HMG_box_dom_sf"/>
</dbReference>
<dbReference type="SUPFAM" id="SSF47095">
    <property type="entry name" value="HMG-box"/>
    <property type="match status" value="1"/>
</dbReference>
<sequence>MESKQIIKPTSAFQYYLKNWKNLSDEEKAPFDLMAQRDKNRYDDEIKIKEEEEESEVIKQQIYLTAYAGGYSSCGLDNGAKSYETVGPVVKIIEYNNEEQKKWSVKVKAFEYRDKKYNCKFTLHHNQKYHIRTQWGDENKQGDNVYTYGTTYNFRKDNPYNPIKKFHICKTPPKHIGTTTEHYTSFDNTTWATHH</sequence>
<dbReference type="Pfam" id="PF09011">
    <property type="entry name" value="HMG_box_2"/>
    <property type="match status" value="1"/>
</dbReference>
<protein>
    <recommendedName>
        <fullName evidence="1">HMG box domain-containing protein</fullName>
    </recommendedName>
</protein>
<proteinExistence type="predicted"/>
<evidence type="ECO:0000259" key="1">
    <source>
        <dbReference type="PROSITE" id="PS50118"/>
    </source>
</evidence>
<feature type="domain" description="HMG box" evidence="1">
    <location>
        <begin position="1"/>
        <end position="50"/>
    </location>
</feature>
<accession>A0A6C0AKT4</accession>
<dbReference type="AlphaFoldDB" id="A0A6C0AKT4"/>
<dbReference type="EMBL" id="MN740675">
    <property type="protein sequence ID" value="QHS80050.1"/>
    <property type="molecule type" value="Genomic_DNA"/>
</dbReference>
<name>A0A6C0AKT4_9ZZZZ</name>
<dbReference type="Gene3D" id="1.10.30.10">
    <property type="entry name" value="High mobility group box domain"/>
    <property type="match status" value="1"/>
</dbReference>
<organism evidence="2">
    <name type="scientific">viral metagenome</name>
    <dbReference type="NCBI Taxonomy" id="1070528"/>
    <lineage>
        <taxon>unclassified sequences</taxon>
        <taxon>metagenomes</taxon>
        <taxon>organismal metagenomes</taxon>
    </lineage>
</organism>
<evidence type="ECO:0000313" key="2">
    <source>
        <dbReference type="EMBL" id="QHS80050.1"/>
    </source>
</evidence>
<dbReference type="PROSITE" id="PS50118">
    <property type="entry name" value="HMG_BOX_2"/>
    <property type="match status" value="1"/>
</dbReference>